<dbReference type="RefSeq" id="WP_070972030.1">
    <property type="nucleotide sequence ID" value="NZ_CP017603.1"/>
</dbReference>
<keyword evidence="11" id="KW-1185">Reference proteome</keyword>
<dbReference type="Proteomes" id="UP000192478">
    <property type="component" value="Chromosome"/>
</dbReference>
<evidence type="ECO:0000256" key="6">
    <source>
        <dbReference type="ARBA" id="ARBA00023002"/>
    </source>
</evidence>
<evidence type="ECO:0000256" key="2">
    <source>
        <dbReference type="ARBA" id="ARBA00004777"/>
    </source>
</evidence>
<dbReference type="GO" id="GO:0106312">
    <property type="term" value="F:methylenetetrahydrofolate reductase (NADH) activity"/>
    <property type="evidence" value="ECO:0007669"/>
    <property type="project" value="UniProtKB-EC"/>
</dbReference>
<evidence type="ECO:0000313" key="11">
    <source>
        <dbReference type="Proteomes" id="UP000177894"/>
    </source>
</evidence>
<gene>
    <name evidence="10" type="primary">metF</name>
    <name evidence="9" type="ORF">BJL90_19320</name>
    <name evidence="10" type="ORF">CLFO_28340</name>
</gene>
<evidence type="ECO:0000256" key="1">
    <source>
        <dbReference type="ARBA" id="ARBA00001974"/>
    </source>
</evidence>
<dbReference type="CDD" id="cd00537">
    <property type="entry name" value="MTHFR"/>
    <property type="match status" value="1"/>
</dbReference>
<evidence type="ECO:0000256" key="7">
    <source>
        <dbReference type="ARBA" id="ARBA00048628"/>
    </source>
</evidence>
<comment type="cofactor">
    <cofactor evidence="1 8">
        <name>FAD</name>
        <dbReference type="ChEBI" id="CHEBI:57692"/>
    </cofactor>
</comment>
<keyword evidence="5 8" id="KW-0274">FAD</keyword>
<evidence type="ECO:0000256" key="3">
    <source>
        <dbReference type="ARBA" id="ARBA00006743"/>
    </source>
</evidence>
<dbReference type="PANTHER" id="PTHR45754">
    <property type="entry name" value="METHYLENETETRAHYDROFOLATE REDUCTASE"/>
    <property type="match status" value="1"/>
</dbReference>
<sequence length="288" mass="32985">MKIKEYFKEKELVKSFEIFPHNNKLPFKSIIKVVEELVQYNPAFISVTCGASGFEQTTQTLDVASLVKNQFNTEVMVHLTSIAASEEKILNTLDTMKANDIENVLALRGDTPKDFEKEIERDFYYGADLVNFIVKNRKNEFSIAAACYPEGHFETVSEEQDIEHLKDKVEKGVDFLVTQLFFDNNNYFNFHQKIKDKGIHIPISIGLMPAINTKLIRKIVGMCGAKIPQDLEKLLAKYENDEDSMFEAGIDYACKQIEGLVTYGIEGLHIYSLDRPEVVKAIYKNMNW</sequence>
<dbReference type="Proteomes" id="UP000177894">
    <property type="component" value="Chromosome"/>
</dbReference>
<protein>
    <recommendedName>
        <fullName evidence="8">Methylenetetrahydrofolate reductase</fullName>
    </recommendedName>
</protein>
<reference evidence="9 11" key="1">
    <citation type="submission" date="2016-10" db="EMBL/GenBank/DDBJ databases">
        <title>Complete Genome Sequence of Acetogen Clostridium formicoaceticum ATCC 27076.</title>
        <authorList>
            <person name="Bao T."/>
            <person name="Cheng C."/>
            <person name="Zhao J."/>
            <person name="Yang S.-T."/>
            <person name="Wang J."/>
            <person name="Wang M."/>
        </authorList>
    </citation>
    <scope>NUCLEOTIDE SEQUENCE [LARGE SCALE GENOMIC DNA]</scope>
    <source>
        <strain evidence="9 11">ATCC 27076</strain>
    </source>
</reference>
<dbReference type="Pfam" id="PF02219">
    <property type="entry name" value="MTHFR"/>
    <property type="match status" value="1"/>
</dbReference>
<dbReference type="GO" id="GO:0035999">
    <property type="term" value="P:tetrahydrofolate interconversion"/>
    <property type="evidence" value="ECO:0007669"/>
    <property type="project" value="TreeGrafter"/>
</dbReference>
<evidence type="ECO:0000256" key="8">
    <source>
        <dbReference type="RuleBase" id="RU003862"/>
    </source>
</evidence>
<comment type="pathway">
    <text evidence="2 8">One-carbon metabolism; tetrahydrofolate interconversion.</text>
</comment>
<evidence type="ECO:0000256" key="5">
    <source>
        <dbReference type="ARBA" id="ARBA00022827"/>
    </source>
</evidence>
<dbReference type="KEGG" id="cfm:BJL90_19320"/>
<organism evidence="10 12">
    <name type="scientific">Clostridium formicaceticum</name>
    <dbReference type="NCBI Taxonomy" id="1497"/>
    <lineage>
        <taxon>Bacteria</taxon>
        <taxon>Bacillati</taxon>
        <taxon>Bacillota</taxon>
        <taxon>Clostridia</taxon>
        <taxon>Eubacteriales</taxon>
        <taxon>Clostridiaceae</taxon>
        <taxon>Clostridium</taxon>
    </lineage>
</organism>
<dbReference type="SUPFAM" id="SSF51730">
    <property type="entry name" value="FAD-linked oxidoreductase"/>
    <property type="match status" value="1"/>
</dbReference>
<dbReference type="EMBL" id="CP017603">
    <property type="protein sequence ID" value="AOY77820.1"/>
    <property type="molecule type" value="Genomic_DNA"/>
</dbReference>
<keyword evidence="6 8" id="KW-0560">Oxidoreductase</keyword>
<comment type="catalytic activity">
    <reaction evidence="7">
        <text>(6S)-5-methyl-5,6,7,8-tetrahydrofolate + NAD(+) = (6R)-5,10-methylene-5,6,7,8-tetrahydrofolate + NADH + H(+)</text>
        <dbReference type="Rhea" id="RHEA:19821"/>
        <dbReference type="ChEBI" id="CHEBI:15378"/>
        <dbReference type="ChEBI" id="CHEBI:15636"/>
        <dbReference type="ChEBI" id="CHEBI:18608"/>
        <dbReference type="ChEBI" id="CHEBI:57540"/>
        <dbReference type="ChEBI" id="CHEBI:57945"/>
        <dbReference type="EC" id="1.5.1.54"/>
    </reaction>
    <physiologicalReaction direction="right-to-left" evidence="7">
        <dbReference type="Rhea" id="RHEA:19823"/>
    </physiologicalReaction>
</comment>
<keyword evidence="4 8" id="KW-0285">Flavoprotein</keyword>
<evidence type="ECO:0000313" key="10">
    <source>
        <dbReference type="EMBL" id="ARE88431.1"/>
    </source>
</evidence>
<dbReference type="InterPro" id="IPR029041">
    <property type="entry name" value="FAD-linked_oxidoreductase-like"/>
</dbReference>
<reference evidence="10 12" key="2">
    <citation type="submission" date="2017-03" db="EMBL/GenBank/DDBJ databases">
        <title>Complete sequence of Clostridium formicaceticum DSM 92.</title>
        <authorList>
            <person name="Poehlein A."/>
            <person name="Karl M."/>
            <person name="Bengelsdorf F.R."/>
            <person name="Duerre P."/>
            <person name="Daniel R."/>
        </authorList>
    </citation>
    <scope>NUCLEOTIDE SEQUENCE [LARGE SCALE GENOMIC DNA]</scope>
    <source>
        <strain evidence="10 12">DSM 92</strain>
    </source>
</reference>
<dbReference type="PANTHER" id="PTHR45754:SF3">
    <property type="entry name" value="METHYLENETETRAHYDROFOLATE REDUCTASE (NADPH)"/>
    <property type="match status" value="1"/>
</dbReference>
<dbReference type="GO" id="GO:0005829">
    <property type="term" value="C:cytosol"/>
    <property type="evidence" value="ECO:0007669"/>
    <property type="project" value="TreeGrafter"/>
</dbReference>
<evidence type="ECO:0000313" key="9">
    <source>
        <dbReference type="EMBL" id="AOY77820.1"/>
    </source>
</evidence>
<evidence type="ECO:0000313" key="12">
    <source>
        <dbReference type="Proteomes" id="UP000192478"/>
    </source>
</evidence>
<dbReference type="EMBL" id="CP020559">
    <property type="protein sequence ID" value="ARE88431.1"/>
    <property type="molecule type" value="Genomic_DNA"/>
</dbReference>
<dbReference type="Gene3D" id="3.20.20.220">
    <property type="match status" value="1"/>
</dbReference>
<dbReference type="AlphaFoldDB" id="A0AAC9RJU1"/>
<accession>A0AAC9RJU1</accession>
<evidence type="ECO:0000256" key="4">
    <source>
        <dbReference type="ARBA" id="ARBA00022630"/>
    </source>
</evidence>
<name>A0AAC9RJU1_9CLOT</name>
<dbReference type="GO" id="GO:0009086">
    <property type="term" value="P:methionine biosynthetic process"/>
    <property type="evidence" value="ECO:0007669"/>
    <property type="project" value="TreeGrafter"/>
</dbReference>
<comment type="similarity">
    <text evidence="3 8">Belongs to the methylenetetrahydrofolate reductase family.</text>
</comment>
<proteinExistence type="inferred from homology"/>
<dbReference type="GO" id="GO:0071949">
    <property type="term" value="F:FAD binding"/>
    <property type="evidence" value="ECO:0007669"/>
    <property type="project" value="TreeGrafter"/>
</dbReference>
<dbReference type="InterPro" id="IPR003171">
    <property type="entry name" value="Mehydrof_redctse-like"/>
</dbReference>